<protein>
    <recommendedName>
        <fullName evidence="2">DUF7041 domain-containing protein</fullName>
    </recommendedName>
</protein>
<dbReference type="Pfam" id="PF23055">
    <property type="entry name" value="DUF7041"/>
    <property type="match status" value="1"/>
</dbReference>
<feature type="region of interest" description="Disordered" evidence="1">
    <location>
        <begin position="164"/>
        <end position="185"/>
    </location>
</feature>
<keyword evidence="4" id="KW-1185">Reference proteome</keyword>
<organism evidence="3 4">
    <name type="scientific">Aquatica leii</name>
    <dbReference type="NCBI Taxonomy" id="1421715"/>
    <lineage>
        <taxon>Eukaryota</taxon>
        <taxon>Metazoa</taxon>
        <taxon>Ecdysozoa</taxon>
        <taxon>Arthropoda</taxon>
        <taxon>Hexapoda</taxon>
        <taxon>Insecta</taxon>
        <taxon>Pterygota</taxon>
        <taxon>Neoptera</taxon>
        <taxon>Endopterygota</taxon>
        <taxon>Coleoptera</taxon>
        <taxon>Polyphaga</taxon>
        <taxon>Elateriformia</taxon>
        <taxon>Elateroidea</taxon>
        <taxon>Lampyridae</taxon>
        <taxon>Luciolinae</taxon>
        <taxon>Aquatica</taxon>
    </lineage>
</organism>
<comment type="caution">
    <text evidence="3">The sequence shown here is derived from an EMBL/GenBank/DDBJ whole genome shotgun (WGS) entry which is preliminary data.</text>
</comment>
<dbReference type="InterPro" id="IPR055469">
    <property type="entry name" value="DUF7041"/>
</dbReference>
<feature type="domain" description="DUF7041" evidence="2">
    <location>
        <begin position="54"/>
        <end position="108"/>
    </location>
</feature>
<feature type="compositionally biased region" description="Polar residues" evidence="1">
    <location>
        <begin position="167"/>
        <end position="185"/>
    </location>
</feature>
<sequence>MHPSTDIEQLKTEINALEHEVKNVSNIRQRKKIVLPLFHAELKAQPNNKEIYNIKYYCVINNLEAPYASEVVEIIVSPPSADKYIKFKEELIARLSTSQEKKTKQLLEFEELGDRQPSQFLRHLRGLAGNTVPDKFLRTIWSSRLPPYTQAIFATVSDQPLDATAKQADQVSETWPKSCTSGSPS</sequence>
<dbReference type="Proteomes" id="UP001353858">
    <property type="component" value="Unassembled WGS sequence"/>
</dbReference>
<dbReference type="PANTHER" id="PTHR33327">
    <property type="entry name" value="ENDONUCLEASE"/>
    <property type="match status" value="1"/>
</dbReference>
<proteinExistence type="predicted"/>
<dbReference type="AlphaFoldDB" id="A0AAN7SMR2"/>
<name>A0AAN7SMR2_9COLE</name>
<accession>A0AAN7SMR2</accession>
<evidence type="ECO:0000313" key="4">
    <source>
        <dbReference type="Proteomes" id="UP001353858"/>
    </source>
</evidence>
<reference evidence="4" key="1">
    <citation type="submission" date="2023-01" db="EMBL/GenBank/DDBJ databases">
        <title>Key to firefly adult light organ development and bioluminescence: homeobox transcription factors regulate luciferase expression and transportation to peroxisome.</title>
        <authorList>
            <person name="Fu X."/>
        </authorList>
    </citation>
    <scope>NUCLEOTIDE SEQUENCE [LARGE SCALE GENOMIC DNA]</scope>
</reference>
<evidence type="ECO:0000259" key="2">
    <source>
        <dbReference type="Pfam" id="PF23055"/>
    </source>
</evidence>
<evidence type="ECO:0000313" key="3">
    <source>
        <dbReference type="EMBL" id="KAK4876613.1"/>
    </source>
</evidence>
<dbReference type="PANTHER" id="PTHR33327:SF3">
    <property type="entry name" value="RNA-DIRECTED DNA POLYMERASE"/>
    <property type="match status" value="1"/>
</dbReference>
<gene>
    <name evidence="3" type="ORF">RN001_009119</name>
</gene>
<dbReference type="EMBL" id="JARPUR010000004">
    <property type="protein sequence ID" value="KAK4876613.1"/>
    <property type="molecule type" value="Genomic_DNA"/>
</dbReference>
<evidence type="ECO:0000256" key="1">
    <source>
        <dbReference type="SAM" id="MobiDB-lite"/>
    </source>
</evidence>